<evidence type="ECO:0000256" key="12">
    <source>
        <dbReference type="ARBA" id="ARBA00022946"/>
    </source>
</evidence>
<evidence type="ECO:0000256" key="3">
    <source>
        <dbReference type="ARBA" id="ARBA00004173"/>
    </source>
</evidence>
<proteinExistence type="inferred from homology"/>
<comment type="cofactor">
    <cofactor evidence="2">
        <name>Mg(2+)</name>
        <dbReference type="ChEBI" id="CHEBI:18420"/>
    </cofactor>
</comment>
<dbReference type="Gene3D" id="3.40.50.11980">
    <property type="match status" value="1"/>
</dbReference>
<comment type="caution">
    <text evidence="17">The sequence shown here is derived from an EMBL/GenBank/DDBJ whole genome shotgun (WGS) entry which is preliminary data.</text>
</comment>
<dbReference type="InterPro" id="IPR033495">
    <property type="entry name" value="MRPP3_PIN_dom"/>
</dbReference>
<evidence type="ECO:0000256" key="2">
    <source>
        <dbReference type="ARBA" id="ARBA00001946"/>
    </source>
</evidence>
<keyword evidence="12" id="KW-0809">Transit peptide</keyword>
<protein>
    <recommendedName>
        <fullName evidence="14">Mitochondrial ribonuclease P catalytic subunit</fullName>
        <ecNumber evidence="5">3.1.26.5</ecNumber>
    </recommendedName>
    <alternativeName>
        <fullName evidence="15">Mitochondrial ribonuclease P protein 3</fullName>
    </alternativeName>
</protein>
<evidence type="ECO:0000256" key="1">
    <source>
        <dbReference type="ARBA" id="ARBA00000928"/>
    </source>
</evidence>
<organism evidence="17 18">
    <name type="scientific">Patella caerulea</name>
    <name type="common">Rayed Mediterranean limpet</name>
    <dbReference type="NCBI Taxonomy" id="87958"/>
    <lineage>
        <taxon>Eukaryota</taxon>
        <taxon>Metazoa</taxon>
        <taxon>Spiralia</taxon>
        <taxon>Lophotrochozoa</taxon>
        <taxon>Mollusca</taxon>
        <taxon>Gastropoda</taxon>
        <taxon>Patellogastropoda</taxon>
        <taxon>Patelloidea</taxon>
        <taxon>Patellidae</taxon>
        <taxon>Patella</taxon>
    </lineage>
</organism>
<reference evidence="17 18" key="1">
    <citation type="submission" date="2024-01" db="EMBL/GenBank/DDBJ databases">
        <title>The genome of the rayed Mediterranean limpet Patella caerulea (Linnaeus, 1758).</title>
        <authorList>
            <person name="Anh-Thu Weber A."/>
            <person name="Halstead-Nussloch G."/>
        </authorList>
    </citation>
    <scope>NUCLEOTIDE SEQUENCE [LARGE SCALE GENOMIC DNA]</scope>
    <source>
        <strain evidence="17">AATW-2023a</strain>
        <tissue evidence="17">Whole specimen</tissue>
    </source>
</reference>
<evidence type="ECO:0000256" key="11">
    <source>
        <dbReference type="ARBA" id="ARBA00022842"/>
    </source>
</evidence>
<dbReference type="PANTHER" id="PTHR13547:SF1">
    <property type="entry name" value="MITOCHONDRIAL RIBONUCLEASE P CATALYTIC SUBUNIT"/>
    <property type="match status" value="1"/>
</dbReference>
<feature type="domain" description="PRORP" evidence="16">
    <location>
        <begin position="293"/>
        <end position="510"/>
    </location>
</feature>
<dbReference type="InterPro" id="IPR031595">
    <property type="entry name" value="PRORP_C"/>
</dbReference>
<keyword evidence="8" id="KW-0479">Metal-binding</keyword>
<dbReference type="EMBL" id="JAZGQO010000007">
    <property type="protein sequence ID" value="KAK6181597.1"/>
    <property type="molecule type" value="Genomic_DNA"/>
</dbReference>
<name>A0AAN8JR81_PATCE</name>
<dbReference type="Gene3D" id="1.25.40.10">
    <property type="entry name" value="Tetratricopeptide repeat domain"/>
    <property type="match status" value="1"/>
</dbReference>
<keyword evidence="9" id="KW-0378">Hydrolase</keyword>
<dbReference type="GO" id="GO:0004526">
    <property type="term" value="F:ribonuclease P activity"/>
    <property type="evidence" value="ECO:0007669"/>
    <property type="project" value="UniProtKB-EC"/>
</dbReference>
<keyword evidence="10" id="KW-0862">Zinc</keyword>
<dbReference type="Pfam" id="PF16953">
    <property type="entry name" value="PRORP"/>
    <property type="match status" value="1"/>
</dbReference>
<dbReference type="EC" id="3.1.26.5" evidence="5"/>
<dbReference type="PANTHER" id="PTHR13547">
    <property type="match status" value="1"/>
</dbReference>
<dbReference type="CDD" id="cd18718">
    <property type="entry name" value="PIN_PRORP"/>
    <property type="match status" value="1"/>
</dbReference>
<comment type="subcellular location">
    <subcellularLocation>
        <location evidence="3">Mitochondrion</location>
    </subcellularLocation>
</comment>
<evidence type="ECO:0000256" key="13">
    <source>
        <dbReference type="ARBA" id="ARBA00023128"/>
    </source>
</evidence>
<dbReference type="GO" id="GO:0001682">
    <property type="term" value="P:tRNA 5'-leader removal"/>
    <property type="evidence" value="ECO:0007669"/>
    <property type="project" value="TreeGrafter"/>
</dbReference>
<evidence type="ECO:0000259" key="16">
    <source>
        <dbReference type="Pfam" id="PF16953"/>
    </source>
</evidence>
<evidence type="ECO:0000256" key="7">
    <source>
        <dbReference type="ARBA" id="ARBA00022722"/>
    </source>
</evidence>
<dbReference type="AlphaFoldDB" id="A0AAN8JR81"/>
<dbReference type="GO" id="GO:0030678">
    <property type="term" value="C:mitochondrial ribonuclease P complex"/>
    <property type="evidence" value="ECO:0007669"/>
    <property type="project" value="TreeGrafter"/>
</dbReference>
<dbReference type="GO" id="GO:0046872">
    <property type="term" value="F:metal ion binding"/>
    <property type="evidence" value="ECO:0007669"/>
    <property type="project" value="UniProtKB-KW"/>
</dbReference>
<keyword evidence="6" id="KW-0819">tRNA processing</keyword>
<keyword evidence="13" id="KW-0496">Mitochondrion</keyword>
<comment type="catalytic activity">
    <reaction evidence="1">
        <text>Endonucleolytic cleavage of RNA, removing 5'-extranucleotides from tRNA precursor.</text>
        <dbReference type="EC" id="3.1.26.5"/>
    </reaction>
</comment>
<evidence type="ECO:0000256" key="5">
    <source>
        <dbReference type="ARBA" id="ARBA00012179"/>
    </source>
</evidence>
<evidence type="ECO:0000256" key="6">
    <source>
        <dbReference type="ARBA" id="ARBA00022694"/>
    </source>
</evidence>
<comment type="similarity">
    <text evidence="4">Belongs to the PPR family. P subfamily.</text>
</comment>
<keyword evidence="11" id="KW-0460">Magnesium</keyword>
<evidence type="ECO:0000313" key="17">
    <source>
        <dbReference type="EMBL" id="KAK6181597.1"/>
    </source>
</evidence>
<dbReference type="Proteomes" id="UP001347796">
    <property type="component" value="Unassembled WGS sequence"/>
</dbReference>
<evidence type="ECO:0000313" key="18">
    <source>
        <dbReference type="Proteomes" id="UP001347796"/>
    </source>
</evidence>
<evidence type="ECO:0000256" key="4">
    <source>
        <dbReference type="ARBA" id="ARBA00007626"/>
    </source>
</evidence>
<sequence>MSGELRKQYSVRPKSNGALMTFCRINHMFRSNFIISNSSYCNQPKQRQQKLNPYEIFREELKLTEQFLDKKHINFNEIDKVCKEYGTQARFWQTYCMDHFHHTNDINHGIKLMEYLEKHSSQKISLKTLTLFIALTGSSGHQYQNLVYTTFEKVLKITDVFDMSSIKYLIQGFCGTDNWRKSLEFLEMEKFQSTTKNAGIRSPIIIKALYEGDMSLAMKILQELAAEGNEPSQRVFVEMVEMAENKTGTVTIDTLLDLLREKRWYPDENTALKIKNYFLGLQGEEWQCLDTHIKNDGVCPCCGVNLPIAKFNPSDFENLKKDIMEKLIVASNVFHNSSPVEIKRFIEFLNTHGPFDVVIDGLNIGLCKTPLNPGVKLRLAVEYFTSKGKKVLVIGKQHMKNWKKESMRRIQEQAMLFYVDNISEDDPFILYAACHSGENTMIVTRDFLHNHSTRIGVEYQQLFNKWLQCRKIPKFIYTKSGEILIWEPNGHEIEPFHTTDSWHIPYRYEDGFKWLCLVK</sequence>
<evidence type="ECO:0000256" key="9">
    <source>
        <dbReference type="ARBA" id="ARBA00022801"/>
    </source>
</evidence>
<keyword evidence="18" id="KW-1185">Reference proteome</keyword>
<dbReference type="GO" id="GO:0097745">
    <property type="term" value="P:mitochondrial tRNA 5'-end processing"/>
    <property type="evidence" value="ECO:0007669"/>
    <property type="project" value="TreeGrafter"/>
</dbReference>
<evidence type="ECO:0000256" key="14">
    <source>
        <dbReference type="ARBA" id="ARBA00044536"/>
    </source>
</evidence>
<evidence type="ECO:0000256" key="10">
    <source>
        <dbReference type="ARBA" id="ARBA00022833"/>
    </source>
</evidence>
<gene>
    <name evidence="17" type="ORF">SNE40_009421</name>
</gene>
<dbReference type="InterPro" id="IPR011990">
    <property type="entry name" value="TPR-like_helical_dom_sf"/>
</dbReference>
<keyword evidence="7" id="KW-0540">Nuclease</keyword>
<evidence type="ECO:0000256" key="15">
    <source>
        <dbReference type="ARBA" id="ARBA00044559"/>
    </source>
</evidence>
<accession>A0AAN8JR81</accession>
<evidence type="ECO:0000256" key="8">
    <source>
        <dbReference type="ARBA" id="ARBA00022723"/>
    </source>
</evidence>